<keyword evidence="2" id="KW-0813">Transport</keyword>
<accession>A0ABT3WWF5</accession>
<dbReference type="InterPro" id="IPR020846">
    <property type="entry name" value="MFS_dom"/>
</dbReference>
<dbReference type="PROSITE" id="PS50850">
    <property type="entry name" value="MFS"/>
    <property type="match status" value="1"/>
</dbReference>
<feature type="transmembrane region" description="Helical" evidence="7">
    <location>
        <begin position="230"/>
        <end position="250"/>
    </location>
</feature>
<dbReference type="Pfam" id="PF07690">
    <property type="entry name" value="MFS_1"/>
    <property type="match status" value="1"/>
</dbReference>
<feature type="transmembrane region" description="Helical" evidence="7">
    <location>
        <begin position="170"/>
        <end position="188"/>
    </location>
</feature>
<dbReference type="CDD" id="cd17329">
    <property type="entry name" value="MFS_MdtH_MDR_like"/>
    <property type="match status" value="1"/>
</dbReference>
<dbReference type="PANTHER" id="PTHR23517:SF10">
    <property type="entry name" value="MAJOR FACILITATOR SUPERFAMILY (MFS) PROFILE DOMAIN-CONTAINING PROTEIN"/>
    <property type="match status" value="1"/>
</dbReference>
<evidence type="ECO:0000256" key="4">
    <source>
        <dbReference type="ARBA" id="ARBA00022692"/>
    </source>
</evidence>
<feature type="transmembrane region" description="Helical" evidence="7">
    <location>
        <begin position="385"/>
        <end position="406"/>
    </location>
</feature>
<keyword evidence="6 7" id="KW-0472">Membrane</keyword>
<feature type="transmembrane region" description="Helical" evidence="7">
    <location>
        <begin position="18"/>
        <end position="38"/>
    </location>
</feature>
<reference evidence="9 10" key="1">
    <citation type="submission" date="2022-11" db="EMBL/GenBank/DDBJ databases">
        <title>Study of microbial diversity in lake waters.</title>
        <authorList>
            <person name="Zhang J."/>
        </authorList>
    </citation>
    <scope>NUCLEOTIDE SEQUENCE [LARGE SCALE GENOMIC DNA]</scope>
    <source>
        <strain evidence="9 10">DT12</strain>
    </source>
</reference>
<feature type="transmembrane region" description="Helical" evidence="7">
    <location>
        <begin position="50"/>
        <end position="72"/>
    </location>
</feature>
<evidence type="ECO:0000256" key="7">
    <source>
        <dbReference type="SAM" id="Phobius"/>
    </source>
</evidence>
<feature type="transmembrane region" description="Helical" evidence="7">
    <location>
        <begin position="84"/>
        <end position="102"/>
    </location>
</feature>
<dbReference type="InterPro" id="IPR011701">
    <property type="entry name" value="MFS"/>
</dbReference>
<evidence type="ECO:0000313" key="10">
    <source>
        <dbReference type="Proteomes" id="UP001208017"/>
    </source>
</evidence>
<dbReference type="Gene3D" id="1.20.1250.20">
    <property type="entry name" value="MFS general substrate transporter like domains"/>
    <property type="match status" value="2"/>
</dbReference>
<dbReference type="Proteomes" id="UP001208017">
    <property type="component" value="Unassembled WGS sequence"/>
</dbReference>
<comment type="caution">
    <text evidence="9">The sequence shown here is derived from an EMBL/GenBank/DDBJ whole genome shotgun (WGS) entry which is preliminary data.</text>
</comment>
<evidence type="ECO:0000256" key="3">
    <source>
        <dbReference type="ARBA" id="ARBA00022475"/>
    </source>
</evidence>
<feature type="transmembrane region" description="Helical" evidence="7">
    <location>
        <begin position="270"/>
        <end position="293"/>
    </location>
</feature>
<comment type="subcellular location">
    <subcellularLocation>
        <location evidence="1">Cell membrane</location>
        <topology evidence="1">Multi-pass membrane protein</topology>
    </subcellularLocation>
</comment>
<gene>
    <name evidence="9" type="ORF">OS242_03425</name>
</gene>
<dbReference type="PROSITE" id="PS51257">
    <property type="entry name" value="PROKAR_LIPOPROTEIN"/>
    <property type="match status" value="1"/>
</dbReference>
<protein>
    <submittedName>
        <fullName evidence="9">MFS transporter</fullName>
    </submittedName>
</protein>
<organism evidence="9 10">
    <name type="scientific">Tumebacillus lacus</name>
    <dbReference type="NCBI Taxonomy" id="2995335"/>
    <lineage>
        <taxon>Bacteria</taxon>
        <taxon>Bacillati</taxon>
        <taxon>Bacillota</taxon>
        <taxon>Bacilli</taxon>
        <taxon>Bacillales</taxon>
        <taxon>Alicyclobacillaceae</taxon>
        <taxon>Tumebacillus</taxon>
    </lineage>
</organism>
<evidence type="ECO:0000256" key="2">
    <source>
        <dbReference type="ARBA" id="ARBA00022448"/>
    </source>
</evidence>
<evidence type="ECO:0000259" key="8">
    <source>
        <dbReference type="PROSITE" id="PS50850"/>
    </source>
</evidence>
<dbReference type="InterPro" id="IPR050171">
    <property type="entry name" value="MFS_Transporters"/>
</dbReference>
<feature type="transmembrane region" description="Helical" evidence="7">
    <location>
        <begin position="108"/>
        <end position="130"/>
    </location>
</feature>
<evidence type="ECO:0000256" key="1">
    <source>
        <dbReference type="ARBA" id="ARBA00004651"/>
    </source>
</evidence>
<keyword evidence="10" id="KW-1185">Reference proteome</keyword>
<evidence type="ECO:0000313" key="9">
    <source>
        <dbReference type="EMBL" id="MCX7569013.1"/>
    </source>
</evidence>
<dbReference type="SUPFAM" id="SSF103473">
    <property type="entry name" value="MFS general substrate transporter"/>
    <property type="match status" value="1"/>
</dbReference>
<feature type="transmembrane region" description="Helical" evidence="7">
    <location>
        <begin position="142"/>
        <end position="164"/>
    </location>
</feature>
<proteinExistence type="predicted"/>
<name>A0ABT3WWF5_9BACL</name>
<keyword evidence="4 7" id="KW-0812">Transmembrane</keyword>
<evidence type="ECO:0000256" key="5">
    <source>
        <dbReference type="ARBA" id="ARBA00022989"/>
    </source>
</evidence>
<sequence length="412" mass="44440">MTLIHRLRRSMADYPPMLWLLAVGCFLNVGGLSFLWPLNSIYIHEELGKPLTVAGLVLLLHSAGATAGYLAGGSLFDRVGARPVLLTGLLTASLVIALPGLIDSWPLYVAVMFLFGLSASFVFPAINALAAKVWPEGGRRAFNFLYVANNLGVAVGTAIGGLVAQVSFDLAFLSASLTLFLFAVFAFFKIRDPEPSVTAPAQPVAEAQAAAPETSATFERPLTPEFKIPWLPINALFIGFLILWIAYVQWQSSIAVYMQSQGTSLSAYSLLWTINGVLIFCGQPLIAWLVRVFRSPSSQMFLGTGLFLIAFLLILLSNSYSVFIAGMIVLTLGEMLLWPCIPAAVSQLSPPSRLGFLQGLIGSGGPVGRMLGPLIGGLLYDHFPFSTLVLFIIGLMLIPLICFAVYMRTART</sequence>
<dbReference type="EMBL" id="JAPMLT010000001">
    <property type="protein sequence ID" value="MCX7569013.1"/>
    <property type="molecule type" value="Genomic_DNA"/>
</dbReference>
<evidence type="ECO:0000256" key="6">
    <source>
        <dbReference type="ARBA" id="ARBA00023136"/>
    </source>
</evidence>
<dbReference type="InterPro" id="IPR036259">
    <property type="entry name" value="MFS_trans_sf"/>
</dbReference>
<feature type="domain" description="Major facilitator superfamily (MFS) profile" evidence="8">
    <location>
        <begin position="17"/>
        <end position="411"/>
    </location>
</feature>
<keyword evidence="5 7" id="KW-1133">Transmembrane helix</keyword>
<keyword evidence="3" id="KW-1003">Cell membrane</keyword>
<dbReference type="PANTHER" id="PTHR23517">
    <property type="entry name" value="RESISTANCE PROTEIN MDTM, PUTATIVE-RELATED-RELATED"/>
    <property type="match status" value="1"/>
</dbReference>
<feature type="transmembrane region" description="Helical" evidence="7">
    <location>
        <begin position="300"/>
        <end position="317"/>
    </location>
</feature>